<evidence type="ECO:0000313" key="1">
    <source>
        <dbReference type="EMBL" id="MFC4873485.1"/>
    </source>
</evidence>
<organism evidence="1 2">
    <name type="scientific">Negadavirga shengliensis</name>
    <dbReference type="NCBI Taxonomy" id="1389218"/>
    <lineage>
        <taxon>Bacteria</taxon>
        <taxon>Pseudomonadati</taxon>
        <taxon>Bacteroidota</taxon>
        <taxon>Cytophagia</taxon>
        <taxon>Cytophagales</taxon>
        <taxon>Cyclobacteriaceae</taxon>
        <taxon>Negadavirga</taxon>
    </lineage>
</organism>
<protein>
    <submittedName>
        <fullName evidence="1">Uncharacterized protein</fullName>
    </submittedName>
</protein>
<sequence length="76" mass="9098">MFKRKNILVFRTSVEAWETVLKIKPLLDRLVEDTGRWNFDLEDCDRILRVESNHLIAQQVVDLLRKNGIFIKELEE</sequence>
<keyword evidence="2" id="KW-1185">Reference proteome</keyword>
<name>A0ABV9T5S8_9BACT</name>
<dbReference type="Proteomes" id="UP001595818">
    <property type="component" value="Unassembled WGS sequence"/>
</dbReference>
<proteinExistence type="predicted"/>
<dbReference type="RefSeq" id="WP_377066385.1">
    <property type="nucleotide sequence ID" value="NZ_JBHSJJ010000010.1"/>
</dbReference>
<accession>A0ABV9T5S8</accession>
<gene>
    <name evidence="1" type="ORF">ACFPFU_17415</name>
</gene>
<evidence type="ECO:0000313" key="2">
    <source>
        <dbReference type="Proteomes" id="UP001595818"/>
    </source>
</evidence>
<reference evidence="2" key="1">
    <citation type="journal article" date="2019" name="Int. J. Syst. Evol. Microbiol.">
        <title>The Global Catalogue of Microorganisms (GCM) 10K type strain sequencing project: providing services to taxonomists for standard genome sequencing and annotation.</title>
        <authorList>
            <consortium name="The Broad Institute Genomics Platform"/>
            <consortium name="The Broad Institute Genome Sequencing Center for Infectious Disease"/>
            <person name="Wu L."/>
            <person name="Ma J."/>
        </authorList>
    </citation>
    <scope>NUCLEOTIDE SEQUENCE [LARGE SCALE GENOMIC DNA]</scope>
    <source>
        <strain evidence="2">CGMCC 4.7466</strain>
    </source>
</reference>
<dbReference type="EMBL" id="JBHSJJ010000010">
    <property type="protein sequence ID" value="MFC4873485.1"/>
    <property type="molecule type" value="Genomic_DNA"/>
</dbReference>
<comment type="caution">
    <text evidence="1">The sequence shown here is derived from an EMBL/GenBank/DDBJ whole genome shotgun (WGS) entry which is preliminary data.</text>
</comment>